<evidence type="ECO:0000256" key="6">
    <source>
        <dbReference type="ARBA" id="ARBA00022840"/>
    </source>
</evidence>
<evidence type="ECO:0000256" key="2">
    <source>
        <dbReference type="ARBA" id="ARBA00022527"/>
    </source>
</evidence>
<dbReference type="Pfam" id="PF00069">
    <property type="entry name" value="Pkinase"/>
    <property type="match status" value="1"/>
</dbReference>
<proteinExistence type="predicted"/>
<dbReference type="OrthoDB" id="193931at2759"/>
<feature type="domain" description="Protein kinase" evidence="7">
    <location>
        <begin position="1"/>
        <end position="208"/>
    </location>
</feature>
<evidence type="ECO:0000313" key="9">
    <source>
        <dbReference type="Proteomes" id="UP000591131"/>
    </source>
</evidence>
<comment type="subunit">
    <text evidence="1">Monomer.</text>
</comment>
<dbReference type="SUPFAM" id="SSF56112">
    <property type="entry name" value="Protein kinase-like (PK-like)"/>
    <property type="match status" value="1"/>
</dbReference>
<name>A0A7J6L1S0_PERCH</name>
<evidence type="ECO:0000256" key="4">
    <source>
        <dbReference type="ARBA" id="ARBA00022741"/>
    </source>
</evidence>
<evidence type="ECO:0000313" key="8">
    <source>
        <dbReference type="EMBL" id="KAF4652731.1"/>
    </source>
</evidence>
<keyword evidence="9" id="KW-1185">Reference proteome</keyword>
<keyword evidence="3" id="KW-0808">Transferase</keyword>
<keyword evidence="5 8" id="KW-0418">Kinase</keyword>
<dbReference type="GO" id="GO:0005524">
    <property type="term" value="F:ATP binding"/>
    <property type="evidence" value="ECO:0007669"/>
    <property type="project" value="UniProtKB-KW"/>
</dbReference>
<keyword evidence="2" id="KW-0723">Serine/threonine-protein kinase</keyword>
<dbReference type="GO" id="GO:0004674">
    <property type="term" value="F:protein serine/threonine kinase activity"/>
    <property type="evidence" value="ECO:0007669"/>
    <property type="project" value="UniProtKB-KW"/>
</dbReference>
<dbReference type="PANTHER" id="PTHR24349">
    <property type="entry name" value="SERINE/THREONINE-PROTEIN KINASE"/>
    <property type="match status" value="1"/>
</dbReference>
<dbReference type="EMBL" id="JAAPAO010000890">
    <property type="protein sequence ID" value="KAF4652731.1"/>
    <property type="molecule type" value="Genomic_DNA"/>
</dbReference>
<accession>A0A7J6L1S0</accession>
<dbReference type="InterPro" id="IPR008271">
    <property type="entry name" value="Ser/Thr_kinase_AS"/>
</dbReference>
<keyword evidence="6" id="KW-0067">ATP-binding</keyword>
<dbReference type="PROSITE" id="PS50011">
    <property type="entry name" value="PROTEIN_KINASE_DOM"/>
    <property type="match status" value="1"/>
</dbReference>
<dbReference type="Gene3D" id="1.10.510.10">
    <property type="entry name" value="Transferase(Phosphotransferase) domain 1"/>
    <property type="match status" value="1"/>
</dbReference>
<dbReference type="AlphaFoldDB" id="A0A7J6L1S0"/>
<sequence>MLSRIRHENVIRFYDFFIDRHFLYVVMERCSGGELFQKVIQMKRFCEEDAAHLCRQIMNAVAYIHKISICHRDIKGENFLLDGDPDIRSCTVKMIDFGLATIIYPGERLRDICGSPHYLAPELLGQDYRFEVDLWSTGVLMYLLLYGHYPYDGSSQNDIMTKILRSPIQWTHHKYTPSPECLDFLKRLLCRKASHRMTAVDALEHPWLAEPADESVSDSVPVPGEILRSAHRRATATRKKVEPEIEQRRNSFLKQIEDDYNKGIKHGQRLYPAAVEEVSGRPEFLRRDNKLVTAPSWTLKLKHGSMENQGDEMIGAVPCEAEEDRQMRRRTSEVDLGEDHKAKLRAMFEDFKRERSSLLSGTQDDE</sequence>
<reference evidence="8 9" key="1">
    <citation type="submission" date="2020-04" db="EMBL/GenBank/DDBJ databases">
        <title>Perkinsus chesapeaki whole genome sequence.</title>
        <authorList>
            <person name="Bogema D.R."/>
        </authorList>
    </citation>
    <scope>NUCLEOTIDE SEQUENCE [LARGE SCALE GENOMIC DNA]</scope>
    <source>
        <strain evidence="8">ATCC PRA-425</strain>
    </source>
</reference>
<dbReference type="SMART" id="SM00220">
    <property type="entry name" value="S_TKc"/>
    <property type="match status" value="1"/>
</dbReference>
<evidence type="ECO:0000259" key="7">
    <source>
        <dbReference type="PROSITE" id="PS50011"/>
    </source>
</evidence>
<evidence type="ECO:0000256" key="5">
    <source>
        <dbReference type="ARBA" id="ARBA00022777"/>
    </source>
</evidence>
<dbReference type="InterPro" id="IPR050205">
    <property type="entry name" value="CDPK_Ser/Thr_kinases"/>
</dbReference>
<organism evidence="8 9">
    <name type="scientific">Perkinsus chesapeaki</name>
    <name type="common">Clam parasite</name>
    <name type="synonym">Perkinsus andrewsi</name>
    <dbReference type="NCBI Taxonomy" id="330153"/>
    <lineage>
        <taxon>Eukaryota</taxon>
        <taxon>Sar</taxon>
        <taxon>Alveolata</taxon>
        <taxon>Perkinsozoa</taxon>
        <taxon>Perkinsea</taxon>
        <taxon>Perkinsida</taxon>
        <taxon>Perkinsidae</taxon>
        <taxon>Perkinsus</taxon>
    </lineage>
</organism>
<dbReference type="InterPro" id="IPR000719">
    <property type="entry name" value="Prot_kinase_dom"/>
</dbReference>
<evidence type="ECO:0000256" key="1">
    <source>
        <dbReference type="ARBA" id="ARBA00011245"/>
    </source>
</evidence>
<dbReference type="PROSITE" id="PS00108">
    <property type="entry name" value="PROTEIN_KINASE_ST"/>
    <property type="match status" value="1"/>
</dbReference>
<dbReference type="FunFam" id="1.10.510.10:FF:000571">
    <property type="entry name" value="Maternal embryonic leucine zipper kinase"/>
    <property type="match status" value="1"/>
</dbReference>
<protein>
    <submittedName>
        <fullName evidence="8">Serine/threonine-protein kinase 17A</fullName>
    </submittedName>
</protein>
<evidence type="ECO:0000256" key="3">
    <source>
        <dbReference type="ARBA" id="ARBA00022679"/>
    </source>
</evidence>
<dbReference type="InterPro" id="IPR011009">
    <property type="entry name" value="Kinase-like_dom_sf"/>
</dbReference>
<gene>
    <name evidence="8" type="primary">STK17A_2</name>
    <name evidence="8" type="ORF">FOL47_010889</name>
</gene>
<comment type="caution">
    <text evidence="8">The sequence shown here is derived from an EMBL/GenBank/DDBJ whole genome shotgun (WGS) entry which is preliminary data.</text>
</comment>
<dbReference type="Proteomes" id="UP000591131">
    <property type="component" value="Unassembled WGS sequence"/>
</dbReference>
<keyword evidence="4" id="KW-0547">Nucleotide-binding</keyword>